<sequence>MRLLIKAFALLLIPIAHRFERSLQQPQVVQAKMQQELVDRLIQTDYGEHWKIQSIDDWDKLPIVTYDDLQNWINYPDTHSNLAPEPIIFYEKTSGSRGASKQIPYTKSLRRSFSQMFCVWAYDLIQNVAFTTGKVYFCVSPKLLPADGLIGDSNGADPPKSPLERGTLKRLIPPFLRGARGDQNSASQPLTAQELTLQTDADYLDPWLAKILSPFLITLPDIHRLQTPEEFKQKLAIRLIQASNLEIISIWNPSFLTILLDYITQNRSQLKSQLQDQIIPQRLALLDGPNIPWTRLWPQLKLISCWDSANAADTASELRSRFPSVCIQGKGLLATEAPMTVPLSRAQGCVPVLTEVFFEFVSESGEIFLLHQLAQGETYSLIISQKGGLYRYRIGDRVRVTHFYHQTPCLEFVGREGGVSDLVGEKLNPDFVQTVLQELALPEALLKTLVPVNQPLHYVLLLDQTDAPLESIAAKLDNYLCQTHHYAQARALGQLERPKVLIKPDMADRWIQFRTQNGSRWGDVKNEFLFNQPLSQADLDWFRL</sequence>
<dbReference type="Pfam" id="PF23571">
    <property type="entry name" value="GH3_M"/>
    <property type="match status" value="1"/>
</dbReference>
<feature type="domain" description="GH3 C-terminal" evidence="2">
    <location>
        <begin position="452"/>
        <end position="532"/>
    </location>
</feature>
<dbReference type="InterPro" id="IPR004993">
    <property type="entry name" value="GH3"/>
</dbReference>
<dbReference type="InterPro" id="IPR055377">
    <property type="entry name" value="GH3_M"/>
</dbReference>
<dbReference type="Proteomes" id="UP000625316">
    <property type="component" value="Unassembled WGS sequence"/>
</dbReference>
<dbReference type="PANTHER" id="PTHR31901:SF9">
    <property type="entry name" value="GH3 DOMAIN-CONTAINING PROTEIN"/>
    <property type="match status" value="1"/>
</dbReference>
<dbReference type="Pfam" id="PF23572">
    <property type="entry name" value="GH3_C"/>
    <property type="match status" value="1"/>
</dbReference>
<evidence type="ECO:0000259" key="2">
    <source>
        <dbReference type="Pfam" id="PF23572"/>
    </source>
</evidence>
<comment type="caution">
    <text evidence="3">The sequence shown here is derived from an EMBL/GenBank/DDBJ whole genome shotgun (WGS) entry which is preliminary data.</text>
</comment>
<dbReference type="GO" id="GO:0005737">
    <property type="term" value="C:cytoplasm"/>
    <property type="evidence" value="ECO:0007669"/>
    <property type="project" value="TreeGrafter"/>
</dbReference>
<dbReference type="RefSeq" id="WP_264324517.1">
    <property type="nucleotide sequence ID" value="NZ_JADEXQ010000020.1"/>
</dbReference>
<dbReference type="Pfam" id="PF03321">
    <property type="entry name" value="GH3"/>
    <property type="match status" value="1"/>
</dbReference>
<dbReference type="InterPro" id="IPR055378">
    <property type="entry name" value="GH3_C"/>
</dbReference>
<proteinExistence type="predicted"/>
<dbReference type="InterPro" id="IPR042099">
    <property type="entry name" value="ANL_N_sf"/>
</dbReference>
<dbReference type="EMBL" id="JADEXQ010000020">
    <property type="protein sequence ID" value="MBE9029700.1"/>
    <property type="molecule type" value="Genomic_DNA"/>
</dbReference>
<feature type="domain" description="GH3 middle" evidence="1">
    <location>
        <begin position="352"/>
        <end position="415"/>
    </location>
</feature>
<dbReference type="GO" id="GO:0016881">
    <property type="term" value="F:acid-amino acid ligase activity"/>
    <property type="evidence" value="ECO:0007669"/>
    <property type="project" value="TreeGrafter"/>
</dbReference>
<gene>
    <name evidence="3" type="ORF">IQ266_08150</name>
</gene>
<evidence type="ECO:0000259" key="1">
    <source>
        <dbReference type="Pfam" id="PF23571"/>
    </source>
</evidence>
<organism evidence="3 4">
    <name type="scientific">Romeriopsis navalis LEGE 11480</name>
    <dbReference type="NCBI Taxonomy" id="2777977"/>
    <lineage>
        <taxon>Bacteria</taxon>
        <taxon>Bacillati</taxon>
        <taxon>Cyanobacteriota</taxon>
        <taxon>Cyanophyceae</taxon>
        <taxon>Leptolyngbyales</taxon>
        <taxon>Leptolyngbyaceae</taxon>
        <taxon>Romeriopsis</taxon>
        <taxon>Romeriopsis navalis</taxon>
    </lineage>
</organism>
<name>A0A928VJX0_9CYAN</name>
<dbReference type="PANTHER" id="PTHR31901">
    <property type="entry name" value="GH3 DOMAIN-CONTAINING PROTEIN"/>
    <property type="match status" value="1"/>
</dbReference>
<evidence type="ECO:0000313" key="3">
    <source>
        <dbReference type="EMBL" id="MBE9029700.1"/>
    </source>
</evidence>
<reference evidence="3" key="1">
    <citation type="submission" date="2020-10" db="EMBL/GenBank/DDBJ databases">
        <authorList>
            <person name="Castelo-Branco R."/>
            <person name="Eusebio N."/>
            <person name="Adriana R."/>
            <person name="Vieira A."/>
            <person name="Brugerolle De Fraissinette N."/>
            <person name="Rezende De Castro R."/>
            <person name="Schneider M.P."/>
            <person name="Vasconcelos V."/>
            <person name="Leao P.N."/>
        </authorList>
    </citation>
    <scope>NUCLEOTIDE SEQUENCE</scope>
    <source>
        <strain evidence="3">LEGE 11480</strain>
    </source>
</reference>
<protein>
    <submittedName>
        <fullName evidence="3">GH3 auxin-responsive promoter family protein</fullName>
    </submittedName>
</protein>
<evidence type="ECO:0000313" key="4">
    <source>
        <dbReference type="Proteomes" id="UP000625316"/>
    </source>
</evidence>
<keyword evidence="4" id="KW-1185">Reference proteome</keyword>
<dbReference type="Gene3D" id="3.40.50.12780">
    <property type="entry name" value="N-terminal domain of ligase-like"/>
    <property type="match status" value="1"/>
</dbReference>
<accession>A0A928VJX0</accession>
<dbReference type="AlphaFoldDB" id="A0A928VJX0"/>